<name>A0A0K9PED4_ZOSMR</name>
<feature type="compositionally biased region" description="Basic and acidic residues" evidence="1">
    <location>
        <begin position="312"/>
        <end position="332"/>
    </location>
</feature>
<dbReference type="AlphaFoldDB" id="A0A0K9PED4"/>
<feature type="compositionally biased region" description="Polar residues" evidence="1">
    <location>
        <begin position="351"/>
        <end position="365"/>
    </location>
</feature>
<gene>
    <name evidence="4" type="ORF">ZOSMA_269G00190</name>
</gene>
<evidence type="ECO:0008006" key="6">
    <source>
        <dbReference type="Google" id="ProtNLM"/>
    </source>
</evidence>
<feature type="compositionally biased region" description="Polar residues" evidence="1">
    <location>
        <begin position="562"/>
        <end position="571"/>
    </location>
</feature>
<protein>
    <recommendedName>
        <fullName evidence="6">DUF4378 domain-containing protein</fullName>
    </recommendedName>
</protein>
<feature type="region of interest" description="Disordered" evidence="1">
    <location>
        <begin position="551"/>
        <end position="590"/>
    </location>
</feature>
<proteinExistence type="predicted"/>
<evidence type="ECO:0000256" key="1">
    <source>
        <dbReference type="SAM" id="MobiDB-lite"/>
    </source>
</evidence>
<dbReference type="OrthoDB" id="1928505at2759"/>
<dbReference type="Pfam" id="PF14383">
    <property type="entry name" value="VARLMGL"/>
    <property type="match status" value="1"/>
</dbReference>
<evidence type="ECO:0000259" key="2">
    <source>
        <dbReference type="Pfam" id="PF14309"/>
    </source>
</evidence>
<feature type="compositionally biased region" description="Polar residues" evidence="1">
    <location>
        <begin position="424"/>
        <end position="443"/>
    </location>
</feature>
<feature type="compositionally biased region" description="Low complexity" evidence="1">
    <location>
        <begin position="266"/>
        <end position="280"/>
    </location>
</feature>
<feature type="region of interest" description="Disordered" evidence="1">
    <location>
        <begin position="248"/>
        <end position="460"/>
    </location>
</feature>
<sequence>MVDTPGKHHAIVQSTVSSSMAIVQDKRSPHRPSGCVGILFQLFDWNRRLAKKKLFPKKFLPPVRAPKRVSKKFAGDDKMPISKFLLIAGDNSGGVSTTKNHPPEIAQDTPMLAPSLVGRLMGLESIPSAPQKPRMAVDLENPKVSSSARHDLDLDLGDQGKLQLRIQKLHGTDNIDDKPPSVLHFEPSSSSLLSLQTNKNMLSKKQHPEKPLSPVKNPKILCKKNSSPTTNRLMDAAVKILEPGLQQRNRSRCATTSVDSRQCNNSSEEGIDVSSSSLSIARESKPLVSRTHGRRLPSSVVSAQGKPNVQMRSRENVERKHLQRKQTAEEVVSRQSSQATTVKERVAVKSPNGSNGMLSIGNVNTRVRPGTAPPALAGARLETKSNVTERKTSSLAHGKRPNNNNNNNNKPNLVRNRSLKNEKSNPASTRGTKIQNTYSTSKSGDLKNKSKTNLRKKSSTEGDIKLQICQADNTQLTSSDSRAPPSAESCFTGDELSALLEQKIRELNSLESMVEDGSSRSTATILEELISALTKGRPMMHQHEVDRADRYDCPDESIGSPDPSSVINSQWFKPENSKDREKTDGSAIGLSNSPVSILEASFSTTDSCLSENLNSTPEFSDSAASNNRTIETNLEMLSIMYNGNRFPGRNTTQDLESNPSFVRQVISNIHLLLSWSCDGFPSCYDSEDDVESLIVDALDSLLDSSWTGGMSFPIGRRFLLDYILEYLDRRYGSYAKCECSGYYKVWKKKRGLLLNSEKISSDVHLDIEKHMAVRNIDGIIDDEMRNLDGEWKGFGVEEETFDAGIEIQQDLVETLVEEMIMEHFTLSSAN</sequence>
<dbReference type="InterPro" id="IPR032795">
    <property type="entry name" value="DUF3741-assoc"/>
</dbReference>
<feature type="compositionally biased region" description="Polar residues" evidence="1">
    <location>
        <begin position="248"/>
        <end position="265"/>
    </location>
</feature>
<feature type="domain" description="DUF4378" evidence="2">
    <location>
        <begin position="660"/>
        <end position="818"/>
    </location>
</feature>
<feature type="compositionally biased region" description="Basic and acidic residues" evidence="1">
    <location>
        <begin position="575"/>
        <end position="584"/>
    </location>
</feature>
<keyword evidence="5" id="KW-1185">Reference proteome</keyword>
<evidence type="ECO:0000313" key="5">
    <source>
        <dbReference type="Proteomes" id="UP000036987"/>
    </source>
</evidence>
<dbReference type="PANTHER" id="PTHR21726">
    <property type="entry name" value="PHOSPHATIDYLINOSITOL N-ACETYLGLUCOSAMINYLTRANSFERASE SUBUNIT P DOWN SYNDROME CRITICAL REGION PROTEIN 5 -RELATED"/>
    <property type="match status" value="1"/>
</dbReference>
<dbReference type="OMA" id="SATCMNN"/>
<dbReference type="Proteomes" id="UP000036987">
    <property type="component" value="Unassembled WGS sequence"/>
</dbReference>
<feature type="domain" description="DUF3741" evidence="3">
    <location>
        <begin position="111"/>
        <end position="129"/>
    </location>
</feature>
<dbReference type="PANTHER" id="PTHR21726:SF61">
    <property type="entry name" value="DNAA INITIATOR-ASSOCIATING PROTEIN"/>
    <property type="match status" value="1"/>
</dbReference>
<organism evidence="4 5">
    <name type="scientific">Zostera marina</name>
    <name type="common">Eelgrass</name>
    <dbReference type="NCBI Taxonomy" id="29655"/>
    <lineage>
        <taxon>Eukaryota</taxon>
        <taxon>Viridiplantae</taxon>
        <taxon>Streptophyta</taxon>
        <taxon>Embryophyta</taxon>
        <taxon>Tracheophyta</taxon>
        <taxon>Spermatophyta</taxon>
        <taxon>Magnoliopsida</taxon>
        <taxon>Liliopsida</taxon>
        <taxon>Zosteraceae</taxon>
        <taxon>Zostera</taxon>
    </lineage>
</organism>
<accession>A0A0K9PED4</accession>
<dbReference type="EMBL" id="LFYR01000914">
    <property type="protein sequence ID" value="KMZ67428.1"/>
    <property type="molecule type" value="Genomic_DNA"/>
</dbReference>
<dbReference type="STRING" id="29655.A0A0K9PED4"/>
<feature type="compositionally biased region" description="Polar residues" evidence="1">
    <location>
        <begin position="299"/>
        <end position="311"/>
    </location>
</feature>
<dbReference type="InterPro" id="IPR025486">
    <property type="entry name" value="DUF4378"/>
</dbReference>
<feature type="compositionally biased region" description="Basic and acidic residues" evidence="1">
    <location>
        <begin position="381"/>
        <end position="392"/>
    </location>
</feature>
<dbReference type="Pfam" id="PF14309">
    <property type="entry name" value="DUF4378"/>
    <property type="match status" value="1"/>
</dbReference>
<comment type="caution">
    <text evidence="4">The sequence shown here is derived from an EMBL/GenBank/DDBJ whole genome shotgun (WGS) entry which is preliminary data.</text>
</comment>
<evidence type="ECO:0000313" key="4">
    <source>
        <dbReference type="EMBL" id="KMZ67428.1"/>
    </source>
</evidence>
<evidence type="ECO:0000259" key="3">
    <source>
        <dbReference type="Pfam" id="PF14383"/>
    </source>
</evidence>
<reference evidence="5" key="1">
    <citation type="journal article" date="2016" name="Nature">
        <title>The genome of the seagrass Zostera marina reveals angiosperm adaptation to the sea.</title>
        <authorList>
            <person name="Olsen J.L."/>
            <person name="Rouze P."/>
            <person name="Verhelst B."/>
            <person name="Lin Y.-C."/>
            <person name="Bayer T."/>
            <person name="Collen J."/>
            <person name="Dattolo E."/>
            <person name="De Paoli E."/>
            <person name="Dittami S."/>
            <person name="Maumus F."/>
            <person name="Michel G."/>
            <person name="Kersting A."/>
            <person name="Lauritano C."/>
            <person name="Lohaus R."/>
            <person name="Toepel M."/>
            <person name="Tonon T."/>
            <person name="Vanneste K."/>
            <person name="Amirebrahimi M."/>
            <person name="Brakel J."/>
            <person name="Bostroem C."/>
            <person name="Chovatia M."/>
            <person name="Grimwood J."/>
            <person name="Jenkins J.W."/>
            <person name="Jueterbock A."/>
            <person name="Mraz A."/>
            <person name="Stam W.T."/>
            <person name="Tice H."/>
            <person name="Bornberg-Bauer E."/>
            <person name="Green P.J."/>
            <person name="Pearson G.A."/>
            <person name="Procaccini G."/>
            <person name="Duarte C.M."/>
            <person name="Schmutz J."/>
            <person name="Reusch T.B.H."/>
            <person name="Van de Peer Y."/>
        </authorList>
    </citation>
    <scope>NUCLEOTIDE SEQUENCE [LARGE SCALE GENOMIC DNA]</scope>
    <source>
        <strain evidence="5">cv. Finnish</strain>
    </source>
</reference>